<keyword evidence="1" id="KW-0812">Transmembrane</keyword>
<dbReference type="Proteomes" id="UP000297641">
    <property type="component" value="Unassembled WGS sequence"/>
</dbReference>
<gene>
    <name evidence="3" type="ORF">EHQ43_05205</name>
</gene>
<feature type="domain" description="Sulfatase N-terminal" evidence="2">
    <location>
        <begin position="207"/>
        <end position="470"/>
    </location>
</feature>
<evidence type="ECO:0000256" key="1">
    <source>
        <dbReference type="SAM" id="Phobius"/>
    </source>
</evidence>
<evidence type="ECO:0000313" key="4">
    <source>
        <dbReference type="Proteomes" id="UP000297641"/>
    </source>
</evidence>
<feature type="transmembrane region" description="Helical" evidence="1">
    <location>
        <begin position="160"/>
        <end position="176"/>
    </location>
</feature>
<feature type="transmembrane region" description="Helical" evidence="1">
    <location>
        <begin position="83"/>
        <end position="101"/>
    </location>
</feature>
<dbReference type="Pfam" id="PF00884">
    <property type="entry name" value="Sulfatase"/>
    <property type="match status" value="1"/>
</dbReference>
<reference evidence="3 4" key="1">
    <citation type="journal article" date="2019" name="PLoS Negl. Trop. Dis.">
        <title>Revisiting the worldwide diversity of Leptospira species in the environment.</title>
        <authorList>
            <person name="Vincent A.T."/>
            <person name="Schiettekatte O."/>
            <person name="Bourhy P."/>
            <person name="Veyrier F.J."/>
            <person name="Picardeau M."/>
        </authorList>
    </citation>
    <scope>NUCLEOTIDE SEQUENCE [LARGE SCALE GENOMIC DNA]</scope>
    <source>
        <strain evidence="3 4">201800273</strain>
    </source>
</reference>
<dbReference type="InterPro" id="IPR000917">
    <property type="entry name" value="Sulfatase_N"/>
</dbReference>
<evidence type="ECO:0000259" key="2">
    <source>
        <dbReference type="Pfam" id="PF00884"/>
    </source>
</evidence>
<name>A0A7I0HVT2_9LEPT</name>
<feature type="transmembrane region" description="Helical" evidence="1">
    <location>
        <begin position="134"/>
        <end position="153"/>
    </location>
</feature>
<dbReference type="InterPro" id="IPR017850">
    <property type="entry name" value="Alkaline_phosphatase_core_sf"/>
</dbReference>
<protein>
    <submittedName>
        <fullName evidence="3">Hydrolase</fullName>
    </submittedName>
</protein>
<accession>A0A7I0HVT2</accession>
<dbReference type="PANTHER" id="PTHR43751">
    <property type="entry name" value="SULFATASE"/>
    <property type="match status" value="1"/>
</dbReference>
<evidence type="ECO:0000313" key="3">
    <source>
        <dbReference type="EMBL" id="TGL08443.1"/>
    </source>
</evidence>
<organism evidence="3 4">
    <name type="scientific">Leptospira bouyouniensis</name>
    <dbReference type="NCBI Taxonomy" id="2484911"/>
    <lineage>
        <taxon>Bacteria</taxon>
        <taxon>Pseudomonadati</taxon>
        <taxon>Spirochaetota</taxon>
        <taxon>Spirochaetia</taxon>
        <taxon>Leptospirales</taxon>
        <taxon>Leptospiraceae</taxon>
        <taxon>Leptospira</taxon>
    </lineage>
</organism>
<comment type="caution">
    <text evidence="3">The sequence shown here is derived from an EMBL/GenBank/DDBJ whole genome shotgun (WGS) entry which is preliminary data.</text>
</comment>
<dbReference type="PANTHER" id="PTHR43751:SF3">
    <property type="entry name" value="SULFATASE N-TERMINAL DOMAIN-CONTAINING PROTEIN"/>
    <property type="match status" value="1"/>
</dbReference>
<dbReference type="InterPro" id="IPR052701">
    <property type="entry name" value="GAG_Ulvan_Degrading_Sulfatases"/>
</dbReference>
<keyword evidence="1" id="KW-0472">Membrane</keyword>
<dbReference type="GO" id="GO:0016787">
    <property type="term" value="F:hydrolase activity"/>
    <property type="evidence" value="ECO:0007669"/>
    <property type="project" value="UniProtKB-KW"/>
</dbReference>
<dbReference type="EMBL" id="RQFT01000003">
    <property type="protein sequence ID" value="TGL08443.1"/>
    <property type="molecule type" value="Genomic_DNA"/>
</dbReference>
<dbReference type="SUPFAM" id="SSF53649">
    <property type="entry name" value="Alkaline phosphatase-like"/>
    <property type="match status" value="1"/>
</dbReference>
<proteinExistence type="predicted"/>
<sequence length="552" mass="65857">MDSKKRQAYNLKLSNLKFFYFDLGNKWISFLGILYLFHFPGDLNWKIWSYYHGLFVNIIFLICLSFEFFESMSLKLNHNFKKCLRIIVFLILFFVLNYQWVYQTQIDFNLVGYALNNFVMMFHELIPFIKEWNIVHFFPVLIFFILFDPFLILSNHRVDPYVLLLILYFLLVWNSWSSDTIQLNQTPSKRTNQKINRYLDTIPKGTNIILIVLEGVSRKHILEINSNFIDYSKLNGSHFWIPMPHTSKSLYTWMTGESQLYNNRIESEKKVDEVSLPRVLKNKYSYQTQMIYTQSIYFEGMNSFFPNIFDKVWDKTILESKYNEKFDFFSWGMDDRVVLTEFKQHIDGSKPFFLLIGLSQTHSPYFTIAKSDISLNKVQRHHNALEENLRMVDDLISHIRSNIKQETLFILTADHGESFGEEGAHAHNYSLYNQEVDVPFLMYLIQSDKLIIPQVGSSIHFKETLLQLMGSDLESKDNHRNFLNSQYLPFLAFKTWNSEIQRGLVKEDKKYIYHSDRNILYEMDWDERDRKIIKDSALREKIVKEIFIESSK</sequence>
<feature type="transmembrane region" description="Helical" evidence="1">
    <location>
        <begin position="50"/>
        <end position="71"/>
    </location>
</feature>
<dbReference type="Gene3D" id="3.40.720.10">
    <property type="entry name" value="Alkaline Phosphatase, subunit A"/>
    <property type="match status" value="1"/>
</dbReference>
<keyword evidence="1" id="KW-1133">Transmembrane helix</keyword>
<feature type="transmembrane region" description="Helical" evidence="1">
    <location>
        <begin position="20"/>
        <end position="38"/>
    </location>
</feature>
<keyword evidence="3" id="KW-0378">Hydrolase</keyword>
<dbReference type="AlphaFoldDB" id="A0A7I0HVT2"/>